<feature type="region of interest" description="Disordered" evidence="1">
    <location>
        <begin position="219"/>
        <end position="239"/>
    </location>
</feature>
<dbReference type="EMBL" id="BAABHS010000012">
    <property type="protein sequence ID" value="GAA4968937.1"/>
    <property type="molecule type" value="Genomic_DNA"/>
</dbReference>
<feature type="compositionally biased region" description="Low complexity" evidence="1">
    <location>
        <begin position="27"/>
        <end position="55"/>
    </location>
</feature>
<feature type="region of interest" description="Disordered" evidence="1">
    <location>
        <begin position="27"/>
        <end position="104"/>
    </location>
</feature>
<evidence type="ECO:0000256" key="2">
    <source>
        <dbReference type="SAM" id="SignalP"/>
    </source>
</evidence>
<reference evidence="5" key="1">
    <citation type="journal article" date="2019" name="Int. J. Syst. Evol. Microbiol.">
        <title>The Global Catalogue of Microorganisms (GCM) 10K type strain sequencing project: providing services to taxonomists for standard genome sequencing and annotation.</title>
        <authorList>
            <consortium name="The Broad Institute Genomics Platform"/>
            <consortium name="The Broad Institute Genome Sequencing Center for Infectious Disease"/>
            <person name="Wu L."/>
            <person name="Ma J."/>
        </authorList>
    </citation>
    <scope>NUCLEOTIDE SEQUENCE [LARGE SCALE GENOMIC DNA]</scope>
    <source>
        <strain evidence="5">JCM 17986</strain>
    </source>
</reference>
<organism evidence="4 5">
    <name type="scientific">Yinghuangia aomiensis</name>
    <dbReference type="NCBI Taxonomy" id="676205"/>
    <lineage>
        <taxon>Bacteria</taxon>
        <taxon>Bacillati</taxon>
        <taxon>Actinomycetota</taxon>
        <taxon>Actinomycetes</taxon>
        <taxon>Kitasatosporales</taxon>
        <taxon>Streptomycetaceae</taxon>
        <taxon>Yinghuangia</taxon>
    </lineage>
</organism>
<dbReference type="PROSITE" id="PS51257">
    <property type="entry name" value="PROKAR_LIPOPROTEIN"/>
    <property type="match status" value="1"/>
</dbReference>
<keyword evidence="5" id="KW-1185">Reference proteome</keyword>
<evidence type="ECO:0000256" key="1">
    <source>
        <dbReference type="SAM" id="MobiDB-lite"/>
    </source>
</evidence>
<dbReference type="Pfam" id="PF14016">
    <property type="entry name" value="DUF4232"/>
    <property type="match status" value="1"/>
</dbReference>
<feature type="signal peptide" evidence="2">
    <location>
        <begin position="1"/>
        <end position="27"/>
    </location>
</feature>
<comment type="caution">
    <text evidence="4">The sequence shown here is derived from an EMBL/GenBank/DDBJ whole genome shotgun (WGS) entry which is preliminary data.</text>
</comment>
<proteinExistence type="predicted"/>
<evidence type="ECO:0000259" key="3">
    <source>
        <dbReference type="Pfam" id="PF14016"/>
    </source>
</evidence>
<dbReference type="InterPro" id="IPR025326">
    <property type="entry name" value="DUF4232"/>
</dbReference>
<name>A0ABP9HEB9_9ACTN</name>
<evidence type="ECO:0000313" key="5">
    <source>
        <dbReference type="Proteomes" id="UP001500466"/>
    </source>
</evidence>
<evidence type="ECO:0000313" key="4">
    <source>
        <dbReference type="EMBL" id="GAA4968937.1"/>
    </source>
</evidence>
<gene>
    <name evidence="4" type="ORF">GCM10023205_37700</name>
</gene>
<keyword evidence="2" id="KW-0732">Signal</keyword>
<dbReference type="Proteomes" id="UP001500466">
    <property type="component" value="Unassembled WGS sequence"/>
</dbReference>
<feature type="domain" description="DUF4232" evidence="3">
    <location>
        <begin position="105"/>
        <end position="231"/>
    </location>
</feature>
<sequence>MSANRRQTVLASAALVAGALLMTACQDSDSGAAQGASSNASNGQAPASPNTSNSGGSQGGNSQGSQGGSQGGGDNSTGKSSSGGQGTSAGNGTTSGGGSGKASKCRTDELKVTALDNTISGDRDGSVAVTFKNNGPDCSMAGFAGVNLKTDAGDISAERTSQEPVSIVLKAGKSVSFTISYPVETMGEASGLRITGLVVTPPDETKSVTIDWPGAGRFPVKSGGDLVKVGPIGSAGQGG</sequence>
<accession>A0ABP9HEB9</accession>
<feature type="chain" id="PRO_5045159155" evidence="2">
    <location>
        <begin position="28"/>
        <end position="239"/>
    </location>
</feature>
<dbReference type="RefSeq" id="WP_345676694.1">
    <property type="nucleotide sequence ID" value="NZ_BAABHS010000012.1"/>
</dbReference>
<protein>
    <submittedName>
        <fullName evidence="4">DUF4232 domain-containing protein</fullName>
    </submittedName>
</protein>
<feature type="compositionally biased region" description="Gly residues" evidence="1">
    <location>
        <begin position="56"/>
        <end position="100"/>
    </location>
</feature>